<feature type="non-terminal residue" evidence="2">
    <location>
        <position position="71"/>
    </location>
</feature>
<evidence type="ECO:0000256" key="1">
    <source>
        <dbReference type="SAM" id="MobiDB-lite"/>
    </source>
</evidence>
<proteinExistence type="predicted"/>
<gene>
    <name evidence="2" type="ORF">BHM03_00020927</name>
</gene>
<reference evidence="2" key="1">
    <citation type="journal article" date="2018" name="Data Brief">
        <title>Genome sequence data from 17 accessions of Ensete ventricosum, a staple food crop for millions in Ethiopia.</title>
        <authorList>
            <person name="Yemataw Z."/>
            <person name="Muzemil S."/>
            <person name="Ambachew D."/>
            <person name="Tripathi L."/>
            <person name="Tesfaye K."/>
            <person name="Chala A."/>
            <person name="Farbos A."/>
            <person name="O'Neill P."/>
            <person name="Moore K."/>
            <person name="Grant M."/>
            <person name="Studholme D.J."/>
        </authorList>
    </citation>
    <scope>NUCLEOTIDE SEQUENCE [LARGE SCALE GENOMIC DNA]</scope>
    <source>
        <tissue evidence="2">Leaf</tissue>
    </source>
</reference>
<dbReference type="AlphaFoldDB" id="A0A445MFV7"/>
<feature type="region of interest" description="Disordered" evidence="1">
    <location>
        <begin position="1"/>
        <end position="27"/>
    </location>
</feature>
<organism evidence="2">
    <name type="scientific">Ensete ventricosum</name>
    <name type="common">Abyssinian banana</name>
    <name type="synonym">Musa ensete</name>
    <dbReference type="NCBI Taxonomy" id="4639"/>
    <lineage>
        <taxon>Eukaryota</taxon>
        <taxon>Viridiplantae</taxon>
        <taxon>Streptophyta</taxon>
        <taxon>Embryophyta</taxon>
        <taxon>Tracheophyta</taxon>
        <taxon>Spermatophyta</taxon>
        <taxon>Magnoliopsida</taxon>
        <taxon>Liliopsida</taxon>
        <taxon>Zingiberales</taxon>
        <taxon>Musaceae</taxon>
        <taxon>Ensete</taxon>
    </lineage>
</organism>
<accession>A0A445MFV7</accession>
<feature type="region of interest" description="Disordered" evidence="1">
    <location>
        <begin position="47"/>
        <end position="71"/>
    </location>
</feature>
<protein>
    <submittedName>
        <fullName evidence="2">Uncharacterized protein</fullName>
    </submittedName>
</protein>
<dbReference type="Proteomes" id="UP000290560">
    <property type="component" value="Unassembled WGS sequence"/>
</dbReference>
<dbReference type="EMBL" id="KV875840">
    <property type="protein sequence ID" value="RZR73155.1"/>
    <property type="molecule type" value="Genomic_DNA"/>
</dbReference>
<name>A0A445MFV7_ENSVE</name>
<evidence type="ECO:0000313" key="2">
    <source>
        <dbReference type="EMBL" id="RZR73155.1"/>
    </source>
</evidence>
<sequence length="71" mass="7738">MTGAIKLQPDNRPRSGLGIGPGLDDEVGPRRKFVRRFAEGIEKLVGNTSGDHRKKTTRLTARIPEATRLAG</sequence>